<comment type="caution">
    <text evidence="1">The sequence shown here is derived from an EMBL/GenBank/DDBJ whole genome shotgun (WGS) entry which is preliminary data.</text>
</comment>
<dbReference type="Proteomes" id="UP000029553">
    <property type="component" value="Unassembled WGS sequence"/>
</dbReference>
<name>A0A096F6T2_COMTE</name>
<evidence type="ECO:0000313" key="1">
    <source>
        <dbReference type="EMBL" id="KGH25448.1"/>
    </source>
</evidence>
<reference evidence="1 2" key="1">
    <citation type="submission" date="2013-09" db="EMBL/GenBank/DDBJ databases">
        <title>High correlation between genotypes and phenotypes of environmental bacteria Comamonas testosteroni strains.</title>
        <authorList>
            <person name="Liu L."/>
            <person name="Zhu W."/>
            <person name="Xia X."/>
            <person name="Xu B."/>
            <person name="Luo M."/>
            <person name="Wang G."/>
        </authorList>
    </citation>
    <scope>NUCLEOTIDE SEQUENCE [LARGE SCALE GENOMIC DNA]</scope>
    <source>
        <strain evidence="1 2">JL40</strain>
    </source>
</reference>
<evidence type="ECO:0000313" key="2">
    <source>
        <dbReference type="Proteomes" id="UP000029553"/>
    </source>
</evidence>
<proteinExistence type="predicted"/>
<gene>
    <name evidence="1" type="ORF">P353_25070</name>
</gene>
<sequence>MTETDQGLLEMAAKATGRKTTLLPPSPTPIRDWVHGDDDWDPLTNDGDALRLASHFCMLVNTGPCEASASTIDGVLRGFVAREETIVQGQDEAVRRAIVRAAAEIGRAIP</sequence>
<protein>
    <submittedName>
        <fullName evidence="1">Uncharacterized protein</fullName>
    </submittedName>
</protein>
<organism evidence="1 2">
    <name type="scientific">Comamonas testosteroni</name>
    <name type="common">Pseudomonas testosteroni</name>
    <dbReference type="NCBI Taxonomy" id="285"/>
    <lineage>
        <taxon>Bacteria</taxon>
        <taxon>Pseudomonadati</taxon>
        <taxon>Pseudomonadota</taxon>
        <taxon>Betaproteobacteria</taxon>
        <taxon>Burkholderiales</taxon>
        <taxon>Comamonadaceae</taxon>
        <taxon>Comamonas</taxon>
    </lineage>
</organism>
<dbReference type="EMBL" id="AWOR01000086">
    <property type="protein sequence ID" value="KGH25448.1"/>
    <property type="molecule type" value="Genomic_DNA"/>
</dbReference>
<dbReference type="AlphaFoldDB" id="A0A096F6T2"/>
<accession>A0A096F6T2</accession>